<keyword evidence="2" id="KW-1185">Reference proteome</keyword>
<accession>A0ABD1Y570</accession>
<gene>
    <name evidence="1" type="ORF">R1flu_001971</name>
</gene>
<protein>
    <recommendedName>
        <fullName evidence="3">Transposase</fullName>
    </recommendedName>
</protein>
<evidence type="ECO:0008006" key="3">
    <source>
        <dbReference type="Google" id="ProtNLM"/>
    </source>
</evidence>
<dbReference type="AlphaFoldDB" id="A0ABD1Y570"/>
<evidence type="ECO:0000313" key="1">
    <source>
        <dbReference type="EMBL" id="KAL2621766.1"/>
    </source>
</evidence>
<evidence type="ECO:0000313" key="2">
    <source>
        <dbReference type="Proteomes" id="UP001605036"/>
    </source>
</evidence>
<dbReference type="Proteomes" id="UP001605036">
    <property type="component" value="Unassembled WGS sequence"/>
</dbReference>
<proteinExistence type="predicted"/>
<reference evidence="1 2" key="1">
    <citation type="submission" date="2024-09" db="EMBL/GenBank/DDBJ databases">
        <title>Chromosome-scale assembly of Riccia fluitans.</title>
        <authorList>
            <person name="Paukszto L."/>
            <person name="Sawicki J."/>
            <person name="Karawczyk K."/>
            <person name="Piernik-Szablinska J."/>
            <person name="Szczecinska M."/>
            <person name="Mazdziarz M."/>
        </authorList>
    </citation>
    <scope>NUCLEOTIDE SEQUENCE [LARGE SCALE GENOMIC DNA]</scope>
    <source>
        <strain evidence="1">Rf_01</strain>
        <tissue evidence="1">Aerial parts of the thallus</tissue>
    </source>
</reference>
<dbReference type="EMBL" id="JBHFFA010000006">
    <property type="protein sequence ID" value="KAL2621766.1"/>
    <property type="molecule type" value="Genomic_DNA"/>
</dbReference>
<comment type="caution">
    <text evidence="1">The sequence shown here is derived from an EMBL/GenBank/DDBJ whole genome shotgun (WGS) entry which is preliminary data.</text>
</comment>
<organism evidence="1 2">
    <name type="scientific">Riccia fluitans</name>
    <dbReference type="NCBI Taxonomy" id="41844"/>
    <lineage>
        <taxon>Eukaryota</taxon>
        <taxon>Viridiplantae</taxon>
        <taxon>Streptophyta</taxon>
        <taxon>Embryophyta</taxon>
        <taxon>Marchantiophyta</taxon>
        <taxon>Marchantiopsida</taxon>
        <taxon>Marchantiidae</taxon>
        <taxon>Marchantiales</taxon>
        <taxon>Ricciaceae</taxon>
        <taxon>Riccia</taxon>
    </lineage>
</organism>
<sequence length="84" mass="9194">MATSLGEGEQGIAASRACRKLETIVAARFGTQMAKQRAWLQIEEPRDVDVDAAHCPVMRGKQGCPRRKGGAQYLIPLRIISSLQ</sequence>
<name>A0ABD1Y570_9MARC</name>